<accession>A0A1E8GIV2</accession>
<dbReference type="OrthoDB" id="9134286at2"/>
<evidence type="ECO:0000313" key="1">
    <source>
        <dbReference type="EMBL" id="OFI48202.1"/>
    </source>
</evidence>
<dbReference type="EMBL" id="MKIR01000026">
    <property type="protein sequence ID" value="OFI48202.1"/>
    <property type="molecule type" value="Genomic_DNA"/>
</dbReference>
<reference evidence="2" key="1">
    <citation type="submission" date="2016-09" db="EMBL/GenBank/DDBJ databases">
        <title>Draft genome sequence of a novel species of the family Streptococcaceae isolated from flowers.</title>
        <authorList>
            <person name="Chuah L.-O."/>
            <person name="Yap K.-P."/>
            <person name="Thong K.L."/>
            <person name="Liong M.T."/>
            <person name="Ahmad R."/>
            <person name="Rusul G."/>
        </authorList>
    </citation>
    <scope>NUCLEOTIDE SEQUENCE [LARGE SCALE GENOMIC DNA]</scope>
    <source>
        <strain evidence="2">DF1</strain>
    </source>
</reference>
<keyword evidence="2" id="KW-1185">Reference proteome</keyword>
<evidence type="ECO:0008006" key="3">
    <source>
        <dbReference type="Google" id="ProtNLM"/>
    </source>
</evidence>
<dbReference type="CDD" id="cd10451">
    <property type="entry name" value="GIY-YIG_LuxR_like"/>
    <property type="match status" value="1"/>
</dbReference>
<dbReference type="STRING" id="1859473.BG261_07930"/>
<dbReference type="Proteomes" id="UP000178622">
    <property type="component" value="Unassembled WGS sequence"/>
</dbReference>
<gene>
    <name evidence="1" type="ORF">BG261_07930</name>
</gene>
<comment type="caution">
    <text evidence="1">The sequence shown here is derived from an EMBL/GenBank/DDBJ whole genome shotgun (WGS) entry which is preliminary data.</text>
</comment>
<organism evidence="1 2">
    <name type="scientific">Floricoccus tropicus</name>
    <dbReference type="NCBI Taxonomy" id="1859473"/>
    <lineage>
        <taxon>Bacteria</taxon>
        <taxon>Bacillati</taxon>
        <taxon>Bacillota</taxon>
        <taxon>Bacilli</taxon>
        <taxon>Lactobacillales</taxon>
        <taxon>Streptococcaceae</taxon>
        <taxon>Floricoccus</taxon>
    </lineage>
</organism>
<name>A0A1E8GIV2_9LACT</name>
<dbReference type="RefSeq" id="WP_070793211.1">
    <property type="nucleotide sequence ID" value="NZ_MKIR01000026.1"/>
</dbReference>
<dbReference type="Gene3D" id="3.40.1440.10">
    <property type="entry name" value="GIY-YIG endonuclease"/>
    <property type="match status" value="1"/>
</dbReference>
<dbReference type="InterPro" id="IPR035901">
    <property type="entry name" value="GIY-YIG_endonuc_sf"/>
</dbReference>
<dbReference type="AlphaFoldDB" id="A0A1E8GIV2"/>
<evidence type="ECO:0000313" key="2">
    <source>
        <dbReference type="Proteomes" id="UP000178622"/>
    </source>
</evidence>
<protein>
    <recommendedName>
        <fullName evidence="3">LuxR family transcriptional regulator</fullName>
    </recommendedName>
</protein>
<sequence>MNGDRRKKLKEDYKNRMPEMGIVSFRSRHSNDVFVGISRDTQSVYNSNLFKLKMGNHSNKKMLELWNEYGDDAFDYKLEVKLKYDNPQDDQTRDLEDLLELYLEENPDVLKIDNR</sequence>
<proteinExistence type="predicted"/>